<organism evidence="1 2">
    <name type="scientific">Rhodococcus artemisiae</name>
    <dbReference type="NCBI Taxonomy" id="714159"/>
    <lineage>
        <taxon>Bacteria</taxon>
        <taxon>Bacillati</taxon>
        <taxon>Actinomycetota</taxon>
        <taxon>Actinomycetes</taxon>
        <taxon>Mycobacteriales</taxon>
        <taxon>Nocardiaceae</taxon>
        <taxon>Rhodococcus</taxon>
    </lineage>
</organism>
<dbReference type="Pfam" id="PF13730">
    <property type="entry name" value="HTH_36"/>
    <property type="match status" value="1"/>
</dbReference>
<keyword evidence="2" id="KW-1185">Reference proteome</keyword>
<dbReference type="RefSeq" id="WP_330135582.1">
    <property type="nucleotide sequence ID" value="NZ_JAUTXY010000012.1"/>
</dbReference>
<reference evidence="1 2" key="1">
    <citation type="submission" date="2023-07" db="EMBL/GenBank/DDBJ databases">
        <authorList>
            <person name="Girao M."/>
            <person name="Carvalho M.F."/>
        </authorList>
    </citation>
    <scope>NUCLEOTIDE SEQUENCE [LARGE SCALE GENOMIC DNA]</scope>
    <source>
        <strain evidence="1 2">YIM65754</strain>
    </source>
</reference>
<sequence length="252" mass="28079">MSIEAITWTLKHAAIPSPTPPGMPSAPALTLVLLGLANHASRQGKSAFPSVRTLAGYARMSERQVQRCLSALVELEIIAHGDQKTVAATISREDRRPTCYNIRMSQGGNRSSSAGCPELRRSGRSRVEVAHHAAAIEVFGNARSGITMTDEAFTSRRSWTTDISVDHQGATLVIEYDGVYWHRRDAKILVDQRKSLDLLSAGCVVVRLREDDLPTLEIEDPWYREIRVRSAAPRPRRVMEDIRRWIEDLPTG</sequence>
<comment type="caution">
    <text evidence="1">The sequence shown here is derived from an EMBL/GenBank/DDBJ whole genome shotgun (WGS) entry which is preliminary data.</text>
</comment>
<evidence type="ECO:0000313" key="1">
    <source>
        <dbReference type="EMBL" id="MEE2060398.1"/>
    </source>
</evidence>
<dbReference type="InterPro" id="IPR036388">
    <property type="entry name" value="WH-like_DNA-bd_sf"/>
</dbReference>
<dbReference type="Proteomes" id="UP001336020">
    <property type="component" value="Unassembled WGS sequence"/>
</dbReference>
<dbReference type="Gene3D" id="3.40.960.10">
    <property type="entry name" value="VSR Endonuclease"/>
    <property type="match status" value="1"/>
</dbReference>
<gene>
    <name evidence="1" type="ORF">Q7514_23020</name>
</gene>
<protein>
    <submittedName>
        <fullName evidence="1">Helix-turn-helix domain-containing protein</fullName>
    </submittedName>
</protein>
<dbReference type="EMBL" id="JAUTXY010000012">
    <property type="protein sequence ID" value="MEE2060398.1"/>
    <property type="molecule type" value="Genomic_DNA"/>
</dbReference>
<name>A0ABU7LFT6_9NOCA</name>
<dbReference type="Gene3D" id="1.10.10.10">
    <property type="entry name" value="Winged helix-like DNA-binding domain superfamily/Winged helix DNA-binding domain"/>
    <property type="match status" value="1"/>
</dbReference>
<accession>A0ABU7LFT6</accession>
<proteinExistence type="predicted"/>
<evidence type="ECO:0000313" key="2">
    <source>
        <dbReference type="Proteomes" id="UP001336020"/>
    </source>
</evidence>